<dbReference type="NCBIfam" id="TIGR03025">
    <property type="entry name" value="EPS_sugtrans"/>
    <property type="match status" value="1"/>
</dbReference>
<reference evidence="8" key="1">
    <citation type="submission" date="2018-06" db="EMBL/GenBank/DDBJ databases">
        <authorList>
            <person name="Zhirakovskaya E."/>
        </authorList>
    </citation>
    <scope>NUCLEOTIDE SEQUENCE</scope>
</reference>
<dbReference type="PANTHER" id="PTHR30576">
    <property type="entry name" value="COLANIC BIOSYNTHESIS UDP-GLUCOSE LIPID CARRIER TRANSFERASE"/>
    <property type="match status" value="1"/>
</dbReference>
<keyword evidence="5 6" id="KW-0472">Membrane</keyword>
<accession>A0A3B0Z995</accession>
<dbReference type="EMBL" id="UOFQ01000163">
    <property type="protein sequence ID" value="VAW89975.1"/>
    <property type="molecule type" value="Genomic_DNA"/>
</dbReference>
<organism evidence="8">
    <name type="scientific">hydrothermal vent metagenome</name>
    <dbReference type="NCBI Taxonomy" id="652676"/>
    <lineage>
        <taxon>unclassified sequences</taxon>
        <taxon>metagenomes</taxon>
        <taxon>ecological metagenomes</taxon>
    </lineage>
</organism>
<dbReference type="InterPro" id="IPR017473">
    <property type="entry name" value="Undecaprenyl-P_gluc_Ptfrase"/>
</dbReference>
<feature type="transmembrane region" description="Helical" evidence="6">
    <location>
        <begin position="80"/>
        <end position="101"/>
    </location>
</feature>
<proteinExistence type="predicted"/>
<feature type="transmembrane region" description="Helical" evidence="6">
    <location>
        <begin position="20"/>
        <end position="41"/>
    </location>
</feature>
<evidence type="ECO:0000256" key="4">
    <source>
        <dbReference type="ARBA" id="ARBA00022989"/>
    </source>
</evidence>
<dbReference type="GO" id="GO:0009242">
    <property type="term" value="P:colanic acid biosynthetic process"/>
    <property type="evidence" value="ECO:0007669"/>
    <property type="project" value="TreeGrafter"/>
</dbReference>
<evidence type="ECO:0000256" key="6">
    <source>
        <dbReference type="SAM" id="Phobius"/>
    </source>
</evidence>
<dbReference type="AlphaFoldDB" id="A0A3B0Z995"/>
<gene>
    <name evidence="8" type="ORF">MNBD_GAMMA17-804</name>
</gene>
<comment type="subcellular location">
    <subcellularLocation>
        <location evidence="1">Membrane</location>
        <topology evidence="1">Multi-pass membrane protein</topology>
    </subcellularLocation>
</comment>
<sequence>MRSSSVGVIRQHSSKLAFMFKLADILIIAIVLILALLLRGVAMDEKYFLAMIMAIICFLMIAPGFCLYRSQRGAAFAQIVAPIVTTWMIVVVCLSLLALGLKVSEDYSRLVMAMWVIASPLALVTMRFCTYRLLSHYRSKGHNTRSVAIIGAGETGGRVGKVINDTPSYGLELKGYFDNRQKEGKRLEKDLQAPLLGDFDDVIRRAKEGEFDLIYIALSFKGEDLISRLIGELADTRAAVHLVPDFFVFDLLHSRWINLDGVPTISVYESPFGGVDGWLKRMEDVVLSALILLLIAVPMLVIAAAVKFTSPGPALFKQRRYGIDGKEIIIWKFRSMTTSDNGAEIIQATKGDARITKLGAFLRRTSLDELPQFINVLTGKMSVVGPRPHAVAHNEVYRKLISGYMLRHKVKPGITGWAQVNGWRGETDTLEKMEKRIEYDLDYIRNWSLWWDLKIVFKTVFTGFLGKNAY</sequence>
<evidence type="ECO:0000259" key="7">
    <source>
        <dbReference type="Pfam" id="PF02397"/>
    </source>
</evidence>
<dbReference type="PANTHER" id="PTHR30576:SF21">
    <property type="entry name" value="UDP-GLUCOSE:UNDECAPRENYL-PHOSPHATE GLUCOSE-1-PHOSPHATE TRANSFERASE"/>
    <property type="match status" value="1"/>
</dbReference>
<feature type="transmembrane region" description="Helical" evidence="6">
    <location>
        <begin position="47"/>
        <end position="68"/>
    </location>
</feature>
<dbReference type="GO" id="GO:0089702">
    <property type="term" value="F:undecaprenyl-phosphate glucose phosphotransferase activity"/>
    <property type="evidence" value="ECO:0007669"/>
    <property type="project" value="TreeGrafter"/>
</dbReference>
<feature type="transmembrane region" description="Helical" evidence="6">
    <location>
        <begin position="285"/>
        <end position="306"/>
    </location>
</feature>
<dbReference type="Gene3D" id="3.40.50.720">
    <property type="entry name" value="NAD(P)-binding Rossmann-like Domain"/>
    <property type="match status" value="1"/>
</dbReference>
<dbReference type="GO" id="GO:0016020">
    <property type="term" value="C:membrane"/>
    <property type="evidence" value="ECO:0007669"/>
    <property type="project" value="UniProtKB-SubCell"/>
</dbReference>
<evidence type="ECO:0000313" key="8">
    <source>
        <dbReference type="EMBL" id="VAW89975.1"/>
    </source>
</evidence>
<dbReference type="InterPro" id="IPR017475">
    <property type="entry name" value="EPS_sugar_tfrase"/>
</dbReference>
<keyword evidence="2" id="KW-0808">Transferase</keyword>
<keyword evidence="3 6" id="KW-0812">Transmembrane</keyword>
<dbReference type="Pfam" id="PF02397">
    <property type="entry name" value="Bac_transf"/>
    <property type="match status" value="1"/>
</dbReference>
<protein>
    <submittedName>
        <fullName evidence="8">Capsular polysaccharide biosynthesis protein</fullName>
    </submittedName>
</protein>
<feature type="transmembrane region" description="Helical" evidence="6">
    <location>
        <begin position="107"/>
        <end position="130"/>
    </location>
</feature>
<evidence type="ECO:0000256" key="1">
    <source>
        <dbReference type="ARBA" id="ARBA00004141"/>
    </source>
</evidence>
<evidence type="ECO:0000256" key="5">
    <source>
        <dbReference type="ARBA" id="ARBA00023136"/>
    </source>
</evidence>
<dbReference type="NCBIfam" id="TIGR03023">
    <property type="entry name" value="WcaJ_sugtrans"/>
    <property type="match status" value="1"/>
</dbReference>
<evidence type="ECO:0000256" key="2">
    <source>
        <dbReference type="ARBA" id="ARBA00022679"/>
    </source>
</evidence>
<feature type="domain" description="Bacterial sugar transferase" evidence="7">
    <location>
        <begin position="280"/>
        <end position="462"/>
    </location>
</feature>
<evidence type="ECO:0000256" key="3">
    <source>
        <dbReference type="ARBA" id="ARBA00022692"/>
    </source>
</evidence>
<name>A0A3B0Z995_9ZZZZ</name>
<dbReference type="Pfam" id="PF13727">
    <property type="entry name" value="CoA_binding_3"/>
    <property type="match status" value="1"/>
</dbReference>
<dbReference type="SUPFAM" id="SSF51735">
    <property type="entry name" value="NAD(P)-binding Rossmann-fold domains"/>
    <property type="match status" value="1"/>
</dbReference>
<dbReference type="InterPro" id="IPR003362">
    <property type="entry name" value="Bact_transf"/>
</dbReference>
<keyword evidence="4 6" id="KW-1133">Transmembrane helix</keyword>
<dbReference type="InterPro" id="IPR036291">
    <property type="entry name" value="NAD(P)-bd_dom_sf"/>
</dbReference>